<dbReference type="PANTHER" id="PTHR32347">
    <property type="entry name" value="EFFLUX SYSTEM COMPONENT YKNX-RELATED"/>
    <property type="match status" value="1"/>
</dbReference>
<proteinExistence type="predicted"/>
<feature type="coiled-coil region" evidence="3">
    <location>
        <begin position="120"/>
        <end position="154"/>
    </location>
</feature>
<dbReference type="AlphaFoldDB" id="A0A3R6CTS8"/>
<evidence type="ECO:0000256" key="4">
    <source>
        <dbReference type="SAM" id="MobiDB-lite"/>
    </source>
</evidence>
<dbReference type="InterPro" id="IPR050465">
    <property type="entry name" value="UPF0194_transport"/>
</dbReference>
<evidence type="ECO:0008006" key="7">
    <source>
        <dbReference type="Google" id="ProtNLM"/>
    </source>
</evidence>
<dbReference type="EMBL" id="QSFX01000005">
    <property type="protein sequence ID" value="RHA90541.1"/>
    <property type="molecule type" value="Genomic_DNA"/>
</dbReference>
<protein>
    <recommendedName>
        <fullName evidence="7">Biotin/lipoyl-binding protein</fullName>
    </recommendedName>
</protein>
<dbReference type="GO" id="GO:0030313">
    <property type="term" value="C:cell envelope"/>
    <property type="evidence" value="ECO:0007669"/>
    <property type="project" value="UniProtKB-SubCell"/>
</dbReference>
<comment type="caution">
    <text evidence="5">The sequence shown here is derived from an EMBL/GenBank/DDBJ whole genome shotgun (WGS) entry which is preliminary data.</text>
</comment>
<reference evidence="5 6" key="1">
    <citation type="submission" date="2018-08" db="EMBL/GenBank/DDBJ databases">
        <title>A genome reference for cultivated species of the human gut microbiota.</title>
        <authorList>
            <person name="Zou Y."/>
            <person name="Xue W."/>
            <person name="Luo G."/>
        </authorList>
    </citation>
    <scope>NUCLEOTIDE SEQUENCE [LARGE SCALE GENOMIC DNA]</scope>
    <source>
        <strain evidence="5 6">AM42-1AC</strain>
    </source>
</reference>
<comment type="subcellular location">
    <subcellularLocation>
        <location evidence="1">Cell envelope</location>
    </subcellularLocation>
</comment>
<dbReference type="Proteomes" id="UP000283492">
    <property type="component" value="Unassembled WGS sequence"/>
</dbReference>
<dbReference type="RefSeq" id="WP_118580193.1">
    <property type="nucleotide sequence ID" value="NZ_CABJFX010000005.1"/>
</dbReference>
<evidence type="ECO:0000256" key="1">
    <source>
        <dbReference type="ARBA" id="ARBA00004196"/>
    </source>
</evidence>
<organism evidence="5 6">
    <name type="scientific">Roseburia inulinivorans</name>
    <dbReference type="NCBI Taxonomy" id="360807"/>
    <lineage>
        <taxon>Bacteria</taxon>
        <taxon>Bacillati</taxon>
        <taxon>Bacillota</taxon>
        <taxon>Clostridia</taxon>
        <taxon>Lachnospirales</taxon>
        <taxon>Lachnospiraceae</taxon>
        <taxon>Roseburia</taxon>
    </lineage>
</organism>
<evidence type="ECO:0000256" key="2">
    <source>
        <dbReference type="ARBA" id="ARBA00023054"/>
    </source>
</evidence>
<feature type="compositionally biased region" description="Basic and acidic residues" evidence="4">
    <location>
        <begin position="230"/>
        <end position="246"/>
    </location>
</feature>
<evidence type="ECO:0000256" key="3">
    <source>
        <dbReference type="SAM" id="Coils"/>
    </source>
</evidence>
<feature type="region of interest" description="Disordered" evidence="4">
    <location>
        <begin position="223"/>
        <end position="249"/>
    </location>
</feature>
<gene>
    <name evidence="5" type="ORF">DW914_04895</name>
</gene>
<accession>A0A3R6CTS8</accession>
<sequence length="542" mass="58477">MQKQSVIENMKNIRKNKNSENEIAVTGKSGIFWLKGLAGLLAVMLVFTIASRVAASITVPQVTASAPSPGKIEHTVMALGTVEAGGEKAIVIEEGILVAQVNVHTGESIGEGETLFALDMDSLEDQIYELQNQIKKLQLENDSLKKNKAQADAKQQLELKRAQEDYEETIAKNTVSDGKANEALQKAADAKSQAEKELNSAKDALAQAEKELNAVKEELQNVKDAAAAEQSKDTADQTGEAEKKDTNSTITQKLQQLEEAVQEKQNTYDTIQAKVTEKQAALDSASVALEEKQEQLESNTSTAEDAKKAAERAVEDAGLSADIDHTQEINAISLEQFQKQLEKLKTLKQQNGEITAPSSGIITKVCVETGQKTTDTAAVVMSDEQSGLFFTTTTDSKNREYLSVGDNATITGVGKETSDCSIVSLETSEDGSSIKVSIAMQGDGFLPGESAQMTATRKSESYDYLVPVTAVWQENNKAYVLLLETENTVLGEQYIARKAEVQILDKNSSYAAVSGNSLSADCQIITDSDRTVGNGDVVRMTE</sequence>
<evidence type="ECO:0000313" key="6">
    <source>
        <dbReference type="Proteomes" id="UP000283492"/>
    </source>
</evidence>
<evidence type="ECO:0000313" key="5">
    <source>
        <dbReference type="EMBL" id="RHA90541.1"/>
    </source>
</evidence>
<name>A0A3R6CTS8_9FIRM</name>
<keyword evidence="2 3" id="KW-0175">Coiled coil</keyword>